<dbReference type="GO" id="GO:0016787">
    <property type="term" value="F:hydrolase activity"/>
    <property type="evidence" value="ECO:0007669"/>
    <property type="project" value="UniProtKB-KW"/>
</dbReference>
<dbReference type="InterPro" id="IPR049492">
    <property type="entry name" value="BD-FAE-like_dom"/>
</dbReference>
<protein>
    <submittedName>
        <fullName evidence="3">Alpha/beta hydrolase</fullName>
    </submittedName>
</protein>
<keyword evidence="1 3" id="KW-0378">Hydrolase</keyword>
<dbReference type="InterPro" id="IPR029058">
    <property type="entry name" value="AB_hydrolase_fold"/>
</dbReference>
<dbReference type="InterPro" id="IPR050300">
    <property type="entry name" value="GDXG_lipolytic_enzyme"/>
</dbReference>
<reference evidence="3 4" key="1">
    <citation type="submission" date="2020-08" db="EMBL/GenBank/DDBJ databases">
        <title>The genome sequence of type strain Novosphingobium piscinae KCTC 42194.</title>
        <authorList>
            <person name="Liu Y."/>
        </authorList>
    </citation>
    <scope>NUCLEOTIDE SEQUENCE [LARGE SCALE GENOMIC DNA]</scope>
    <source>
        <strain evidence="3 4">KCTC 42194</strain>
    </source>
</reference>
<dbReference type="Proteomes" id="UP000551327">
    <property type="component" value="Unassembled WGS sequence"/>
</dbReference>
<proteinExistence type="predicted"/>
<evidence type="ECO:0000259" key="2">
    <source>
        <dbReference type="Pfam" id="PF20434"/>
    </source>
</evidence>
<sequence length="320" mass="33838">MRKSAILGLGGLAVIATAMGTTIADAREGSLREMLRQRIAERRMGAGGRTQAPQAGRPQTISYGADPLQVLDFWPAQTAGGATRTGAPLIVFVHGGGWKRGSKDNATGGWKQVHYPGLGYAYASINYRLVPQATVEQQGADVAAALKALLDRAPQLGIDPRRVVLMGHSAGAHLVALVGTDEQYLRGAGLSFRDVAGVVPIDGAAYDVPRQIAEGGRFMQDTYAQAFGTDPARQQALSPTLQAMAPNAPAFLLLHVQRQDGVAQAKQLEAALRRGGTTVERRDFPGQGLQGHAEINRSLGDPAYAATPVVDTWLKQVFGA</sequence>
<dbReference type="Gene3D" id="3.40.50.1820">
    <property type="entry name" value="alpha/beta hydrolase"/>
    <property type="match status" value="1"/>
</dbReference>
<feature type="domain" description="BD-FAE-like" evidence="2">
    <location>
        <begin position="85"/>
        <end position="183"/>
    </location>
</feature>
<accession>A0A7X1FZT2</accession>
<evidence type="ECO:0000313" key="4">
    <source>
        <dbReference type="Proteomes" id="UP000551327"/>
    </source>
</evidence>
<dbReference type="PANTHER" id="PTHR48081">
    <property type="entry name" value="AB HYDROLASE SUPERFAMILY PROTEIN C4A8.06C"/>
    <property type="match status" value="1"/>
</dbReference>
<comment type="caution">
    <text evidence="3">The sequence shown here is derived from an EMBL/GenBank/DDBJ whole genome shotgun (WGS) entry which is preliminary data.</text>
</comment>
<name>A0A7X1FZT2_9SPHN</name>
<dbReference type="PANTHER" id="PTHR48081:SF33">
    <property type="entry name" value="KYNURENINE FORMAMIDASE"/>
    <property type="match status" value="1"/>
</dbReference>
<dbReference type="EMBL" id="JACLAX010000007">
    <property type="protein sequence ID" value="MBC2669347.1"/>
    <property type="molecule type" value="Genomic_DNA"/>
</dbReference>
<gene>
    <name evidence="3" type="ORF">H7F53_09350</name>
</gene>
<dbReference type="SUPFAM" id="SSF53474">
    <property type="entry name" value="alpha/beta-Hydrolases"/>
    <property type="match status" value="1"/>
</dbReference>
<evidence type="ECO:0000313" key="3">
    <source>
        <dbReference type="EMBL" id="MBC2669347.1"/>
    </source>
</evidence>
<evidence type="ECO:0000256" key="1">
    <source>
        <dbReference type="ARBA" id="ARBA00022801"/>
    </source>
</evidence>
<dbReference type="Pfam" id="PF20434">
    <property type="entry name" value="BD-FAE"/>
    <property type="match status" value="1"/>
</dbReference>
<organism evidence="3 4">
    <name type="scientific">Novosphingobium piscinae</name>
    <dbReference type="NCBI Taxonomy" id="1507448"/>
    <lineage>
        <taxon>Bacteria</taxon>
        <taxon>Pseudomonadati</taxon>
        <taxon>Pseudomonadota</taxon>
        <taxon>Alphaproteobacteria</taxon>
        <taxon>Sphingomonadales</taxon>
        <taxon>Sphingomonadaceae</taxon>
        <taxon>Novosphingobium</taxon>
    </lineage>
</organism>
<keyword evidence="4" id="KW-1185">Reference proteome</keyword>
<dbReference type="AlphaFoldDB" id="A0A7X1FZT2"/>